<dbReference type="PANTHER" id="PTHR34801:SF6">
    <property type="entry name" value="SLL1620 PROTEIN"/>
    <property type="match status" value="1"/>
</dbReference>
<evidence type="ECO:0008006" key="3">
    <source>
        <dbReference type="Google" id="ProtNLM"/>
    </source>
</evidence>
<dbReference type="InterPro" id="IPR010865">
    <property type="entry name" value="DUF1499"/>
</dbReference>
<protein>
    <recommendedName>
        <fullName evidence="3">Plastid lipid-associated protein/fibrillin conserved domain-containing protein</fullName>
    </recommendedName>
</protein>
<proteinExistence type="predicted"/>
<dbReference type="PANTHER" id="PTHR34801">
    <property type="entry name" value="EXPRESSED PROTEIN"/>
    <property type="match status" value="1"/>
</dbReference>
<reference evidence="2" key="1">
    <citation type="submission" date="2021-01" db="EMBL/GenBank/DDBJ databases">
        <authorList>
            <person name="Corre E."/>
            <person name="Pelletier E."/>
            <person name="Niang G."/>
            <person name="Scheremetjew M."/>
            <person name="Finn R."/>
            <person name="Kale V."/>
            <person name="Holt S."/>
            <person name="Cochrane G."/>
            <person name="Meng A."/>
            <person name="Brown T."/>
            <person name="Cohen L."/>
        </authorList>
    </citation>
    <scope>NUCLEOTIDE SEQUENCE</scope>
    <source>
        <strain evidence="2">308</strain>
    </source>
</reference>
<name>A0A7S1B6S7_9STRA</name>
<sequence length="271" mass="30083">MKGKRNLHVRVAGCFFFMVTAHAFGNLSAQRAQQNAGAKTTVHNAETADDQVRTRRLFLYKSLLGVSSLTFGVAQDARAFDNRVSDKYLDRPKQRGAQPKDIGVRERKDVEGEGYLGLKHCGNAPNCFCSTDSIAEDPDHNIPAWEWPQSMNRKEAFTELIQVVNAYQPGQGNIDGGGFKVIKADAEGGYIYVQFESFKNGYVDDLEFAYIESAGKGSVQLRSSSRLGYLDFGVNAKRVNYISKALKEKGWNAPGVNLDLHVNYAIQNQMV</sequence>
<dbReference type="AlphaFoldDB" id="A0A7S1B6S7"/>
<dbReference type="Pfam" id="PF07386">
    <property type="entry name" value="DUF1499"/>
    <property type="match status" value="1"/>
</dbReference>
<dbReference type="EMBL" id="HBFR01005721">
    <property type="protein sequence ID" value="CAD8876888.1"/>
    <property type="molecule type" value="Transcribed_RNA"/>
</dbReference>
<keyword evidence="1" id="KW-0732">Signal</keyword>
<gene>
    <name evidence="2" type="ORF">CHYS00102_LOCUS4066</name>
</gene>
<accession>A0A7S1B6S7</accession>
<evidence type="ECO:0000256" key="1">
    <source>
        <dbReference type="SAM" id="SignalP"/>
    </source>
</evidence>
<organism evidence="2">
    <name type="scientific">Corethron hystrix</name>
    <dbReference type="NCBI Taxonomy" id="216773"/>
    <lineage>
        <taxon>Eukaryota</taxon>
        <taxon>Sar</taxon>
        <taxon>Stramenopiles</taxon>
        <taxon>Ochrophyta</taxon>
        <taxon>Bacillariophyta</taxon>
        <taxon>Coscinodiscophyceae</taxon>
        <taxon>Corethrophycidae</taxon>
        <taxon>Corethrales</taxon>
        <taxon>Corethraceae</taxon>
        <taxon>Corethron</taxon>
    </lineage>
</organism>
<feature type="signal peptide" evidence="1">
    <location>
        <begin position="1"/>
        <end position="23"/>
    </location>
</feature>
<feature type="chain" id="PRO_5030833496" description="Plastid lipid-associated protein/fibrillin conserved domain-containing protein" evidence="1">
    <location>
        <begin position="24"/>
        <end position="271"/>
    </location>
</feature>
<evidence type="ECO:0000313" key="2">
    <source>
        <dbReference type="EMBL" id="CAD8876888.1"/>
    </source>
</evidence>